<keyword evidence="3" id="KW-0804">Transcription</keyword>
<evidence type="ECO:0000256" key="2">
    <source>
        <dbReference type="ARBA" id="ARBA00023015"/>
    </source>
</evidence>
<dbReference type="SMART" id="SM00448">
    <property type="entry name" value="REC"/>
    <property type="match status" value="1"/>
</dbReference>
<gene>
    <name evidence="6" type="ORF">D5400_19085</name>
</gene>
<dbReference type="GO" id="GO:0000160">
    <property type="term" value="P:phosphorelay signal transduction system"/>
    <property type="evidence" value="ECO:0007669"/>
    <property type="project" value="InterPro"/>
</dbReference>
<dbReference type="Pfam" id="PF00072">
    <property type="entry name" value="Response_reg"/>
    <property type="match status" value="1"/>
</dbReference>
<dbReference type="InterPro" id="IPR050595">
    <property type="entry name" value="Bact_response_regulator"/>
</dbReference>
<keyword evidence="2" id="KW-0805">Transcription regulation</keyword>
<dbReference type="KEGG" id="abaw:D5400_19085"/>
<dbReference type="InterPro" id="IPR001789">
    <property type="entry name" value="Sig_transdc_resp-reg_receiver"/>
</dbReference>
<dbReference type="InterPro" id="IPR011006">
    <property type="entry name" value="CheY-like_superfamily"/>
</dbReference>
<organism evidence="6 7">
    <name type="scientific">Georhizobium profundi</name>
    <dbReference type="NCBI Taxonomy" id="2341112"/>
    <lineage>
        <taxon>Bacteria</taxon>
        <taxon>Pseudomonadati</taxon>
        <taxon>Pseudomonadota</taxon>
        <taxon>Alphaproteobacteria</taxon>
        <taxon>Hyphomicrobiales</taxon>
        <taxon>Rhizobiaceae</taxon>
        <taxon>Georhizobium</taxon>
    </lineage>
</organism>
<sequence>MQRLMIVDDSSVIRKVAKRILSGLDFLVSEADTGHQALMHCQAQLPHILIVDATMPDALEIIGAVRQLPGGAAVRIYYCLVEADLKSMMQGKRAGADDFLIKPFDRRILTSVFGHLSKAVA</sequence>
<name>A0A3Q8XR65_9HYPH</name>
<dbReference type="PANTHER" id="PTHR44591">
    <property type="entry name" value="STRESS RESPONSE REGULATOR PROTEIN 1"/>
    <property type="match status" value="1"/>
</dbReference>
<dbReference type="OrthoDB" id="9800897at2"/>
<feature type="domain" description="Response regulatory" evidence="5">
    <location>
        <begin position="3"/>
        <end position="117"/>
    </location>
</feature>
<dbReference type="AlphaFoldDB" id="A0A3Q8XR65"/>
<dbReference type="RefSeq" id="WP_126011698.1">
    <property type="nucleotide sequence ID" value="NZ_CP032509.1"/>
</dbReference>
<evidence type="ECO:0000256" key="4">
    <source>
        <dbReference type="PROSITE-ProRule" id="PRU00169"/>
    </source>
</evidence>
<feature type="modified residue" description="4-aspartylphosphate" evidence="4">
    <location>
        <position position="52"/>
    </location>
</feature>
<evidence type="ECO:0000259" key="5">
    <source>
        <dbReference type="PROSITE" id="PS50110"/>
    </source>
</evidence>
<dbReference type="SUPFAM" id="SSF52172">
    <property type="entry name" value="CheY-like"/>
    <property type="match status" value="1"/>
</dbReference>
<dbReference type="PANTHER" id="PTHR44591:SF3">
    <property type="entry name" value="RESPONSE REGULATORY DOMAIN-CONTAINING PROTEIN"/>
    <property type="match status" value="1"/>
</dbReference>
<evidence type="ECO:0000313" key="6">
    <source>
        <dbReference type="EMBL" id="AZN73114.1"/>
    </source>
</evidence>
<evidence type="ECO:0000256" key="1">
    <source>
        <dbReference type="ARBA" id="ARBA00022553"/>
    </source>
</evidence>
<proteinExistence type="predicted"/>
<evidence type="ECO:0000256" key="3">
    <source>
        <dbReference type="ARBA" id="ARBA00023163"/>
    </source>
</evidence>
<evidence type="ECO:0000313" key="7">
    <source>
        <dbReference type="Proteomes" id="UP000268192"/>
    </source>
</evidence>
<dbReference type="Gene3D" id="3.40.50.2300">
    <property type="match status" value="1"/>
</dbReference>
<accession>A0A3Q8XR65</accession>
<dbReference type="Proteomes" id="UP000268192">
    <property type="component" value="Chromosome"/>
</dbReference>
<reference evidence="6 7" key="1">
    <citation type="submission" date="2018-09" db="EMBL/GenBank/DDBJ databases">
        <title>Marinorhizobium profundi gen. nov., sp. nov., isolated from a deep-sea sediment sample from the New Britain Trench and proposal of Marinorhizobiaceae fam. nov. in the order Rhizobiales of the class Alphaproteobacteria.</title>
        <authorList>
            <person name="Cao J."/>
        </authorList>
    </citation>
    <scope>NUCLEOTIDE SEQUENCE [LARGE SCALE GENOMIC DNA]</scope>
    <source>
        <strain evidence="6 7">WS11</strain>
    </source>
</reference>
<protein>
    <submittedName>
        <fullName evidence="6">Response regulator</fullName>
    </submittedName>
</protein>
<dbReference type="PROSITE" id="PS50110">
    <property type="entry name" value="RESPONSE_REGULATORY"/>
    <property type="match status" value="1"/>
</dbReference>
<dbReference type="EMBL" id="CP032509">
    <property type="protein sequence ID" value="AZN73114.1"/>
    <property type="molecule type" value="Genomic_DNA"/>
</dbReference>
<keyword evidence="1 4" id="KW-0597">Phosphoprotein</keyword>
<keyword evidence="7" id="KW-1185">Reference proteome</keyword>